<dbReference type="InterPro" id="IPR052900">
    <property type="entry name" value="Phospholipid_Metab_Enz"/>
</dbReference>
<dbReference type="Proteomes" id="UP000190341">
    <property type="component" value="Unassembled WGS sequence"/>
</dbReference>
<evidence type="ECO:0000313" key="3">
    <source>
        <dbReference type="EMBL" id="SKC43793.1"/>
    </source>
</evidence>
<dbReference type="RefSeq" id="WP_079722736.1">
    <property type="nucleotide sequence ID" value="NZ_BMCL01000003.1"/>
</dbReference>
<dbReference type="InterPro" id="IPR029052">
    <property type="entry name" value="Metallo-depent_PP-like"/>
</dbReference>
<proteinExistence type="predicted"/>
<dbReference type="Gene3D" id="3.60.21.70">
    <property type="entry name" value="PhoD-like phosphatase"/>
    <property type="match status" value="1"/>
</dbReference>
<sequence>MSLKLDRRRLIIGGSIGLGALMLPLGRSIAADVFAAKGYTHNVASGEPAADAMLLWTRYVPAAGVDEVDLRAEIALDAGFTRVVAGGSVRTGGWRDWTAKIRLADLQPGTRYFYRFIAPDGSMSPVGRTRTLPVGQVDRFGLAVFSCSNLPMGWFNAYAHAAAREDLDLWLHVGDYIYEYGIGAYKDKDRVAARQVLPAHDHEMISLLDYRLRFACYRADPDLQKLHQLAPMVALWDDHEITNDSWEGGAQNHQPDADGDWNTRRAAAVQAYREWLPVSEEPWKAYPIGSLATLYRTESRLLARTRPPGAELAAAHQAGNPDVALAQFRDGVWQDPAATMLGSEQELWLAQALRDNARTSTWQLLGMATIIGRTLMPASLPDWVRPEAGEKTVAKFKRDVRASKLGVPMWMDRWDGYPQARSRLLRAAQQADADLVMLSGDSHNAWAYSLQEDGQPAGVEFAGHAVTSNGMEGSIGADPARVARAFVEANPELVWADTSRRGYMMVDVTPQKVSSEWLFLRTVKARSIDLAGRHRMEAARGRRSLRG</sequence>
<protein>
    <submittedName>
        <fullName evidence="3">Alkaline phosphatase D</fullName>
    </submittedName>
</protein>
<evidence type="ECO:0000313" key="4">
    <source>
        <dbReference type="Proteomes" id="UP000190341"/>
    </source>
</evidence>
<name>A0A1T5IXZ3_9GAMM</name>
<organism evidence="3 4">
    <name type="scientific">Pseudoxanthomonas indica</name>
    <dbReference type="NCBI Taxonomy" id="428993"/>
    <lineage>
        <taxon>Bacteria</taxon>
        <taxon>Pseudomonadati</taxon>
        <taxon>Pseudomonadota</taxon>
        <taxon>Gammaproteobacteria</taxon>
        <taxon>Lysobacterales</taxon>
        <taxon>Lysobacteraceae</taxon>
        <taxon>Pseudoxanthomonas</taxon>
    </lineage>
</organism>
<keyword evidence="4" id="KW-1185">Reference proteome</keyword>
<dbReference type="CDD" id="cd07389">
    <property type="entry name" value="MPP_PhoD"/>
    <property type="match status" value="1"/>
</dbReference>
<dbReference type="PANTHER" id="PTHR43606">
    <property type="entry name" value="PHOSPHATASE, PUTATIVE (AFU_ORTHOLOGUE AFUA_6G08710)-RELATED"/>
    <property type="match status" value="1"/>
</dbReference>
<dbReference type="SUPFAM" id="SSF56300">
    <property type="entry name" value="Metallo-dependent phosphatases"/>
    <property type="match status" value="1"/>
</dbReference>
<dbReference type="InterPro" id="IPR032093">
    <property type="entry name" value="PhoD_N"/>
</dbReference>
<dbReference type="InterPro" id="IPR018946">
    <property type="entry name" value="PhoD-like_MPP"/>
</dbReference>
<dbReference type="Gene3D" id="2.60.40.380">
    <property type="entry name" value="Purple acid phosphatase-like, N-terminal"/>
    <property type="match status" value="1"/>
</dbReference>
<dbReference type="Pfam" id="PF16655">
    <property type="entry name" value="PhoD_N"/>
    <property type="match status" value="1"/>
</dbReference>
<dbReference type="AlphaFoldDB" id="A0A1T5IXZ3"/>
<gene>
    <name evidence="3" type="ORF">SAMN06296058_0320</name>
</gene>
<evidence type="ECO:0000259" key="2">
    <source>
        <dbReference type="Pfam" id="PF16655"/>
    </source>
</evidence>
<dbReference type="InterPro" id="IPR038607">
    <property type="entry name" value="PhoD-like_sf"/>
</dbReference>
<dbReference type="Pfam" id="PF09423">
    <property type="entry name" value="PhoD"/>
    <property type="match status" value="1"/>
</dbReference>
<dbReference type="STRING" id="428993.SAMN06296058_0320"/>
<reference evidence="3 4" key="1">
    <citation type="submission" date="2017-02" db="EMBL/GenBank/DDBJ databases">
        <authorList>
            <person name="Peterson S.W."/>
        </authorList>
    </citation>
    <scope>NUCLEOTIDE SEQUENCE [LARGE SCALE GENOMIC DNA]</scope>
    <source>
        <strain evidence="3 4">P15</strain>
    </source>
</reference>
<dbReference type="OrthoDB" id="327733at2"/>
<feature type="domain" description="PhoD-like phosphatase metallophosphatase" evidence="1">
    <location>
        <begin position="142"/>
        <end position="517"/>
    </location>
</feature>
<accession>A0A1T5IXZ3</accession>
<dbReference type="PANTHER" id="PTHR43606:SF2">
    <property type="entry name" value="ALKALINE PHOSPHATASE FAMILY PROTEIN (AFU_ORTHOLOGUE AFUA_5G03860)"/>
    <property type="match status" value="1"/>
</dbReference>
<dbReference type="EMBL" id="FUZV01000001">
    <property type="protein sequence ID" value="SKC43793.1"/>
    <property type="molecule type" value="Genomic_DNA"/>
</dbReference>
<feature type="domain" description="Phospholipase D N-terminal" evidence="2">
    <location>
        <begin position="41"/>
        <end position="131"/>
    </location>
</feature>
<evidence type="ECO:0000259" key="1">
    <source>
        <dbReference type="Pfam" id="PF09423"/>
    </source>
</evidence>